<dbReference type="Proteomes" id="UP000541033">
    <property type="component" value="Unassembled WGS sequence"/>
</dbReference>
<dbReference type="PANTHER" id="PTHR30136:SF24">
    <property type="entry name" value="HTH-TYPE TRANSCRIPTIONAL REPRESSOR ALLR"/>
    <property type="match status" value="1"/>
</dbReference>
<evidence type="ECO:0000256" key="4">
    <source>
        <dbReference type="ARBA" id="ARBA00023163"/>
    </source>
</evidence>
<dbReference type="InterPro" id="IPR036388">
    <property type="entry name" value="WH-like_DNA-bd_sf"/>
</dbReference>
<feature type="domain" description="HTH iclR-type" evidence="7">
    <location>
        <begin position="11"/>
        <end position="72"/>
    </location>
</feature>
<dbReference type="SMART" id="SM00346">
    <property type="entry name" value="HTH_ICLR"/>
    <property type="match status" value="1"/>
</dbReference>
<evidence type="ECO:0000313" key="10">
    <source>
        <dbReference type="Proteomes" id="UP000541033"/>
    </source>
</evidence>
<protein>
    <recommendedName>
        <fullName evidence="6">Glycerol operon regulatory protein</fullName>
    </recommendedName>
</protein>
<dbReference type="InterPro" id="IPR050707">
    <property type="entry name" value="HTH_MetabolicPath_Reg"/>
</dbReference>
<dbReference type="GO" id="GO:0003677">
    <property type="term" value="F:DNA binding"/>
    <property type="evidence" value="ECO:0007669"/>
    <property type="project" value="UniProtKB-KW"/>
</dbReference>
<dbReference type="InterPro" id="IPR029016">
    <property type="entry name" value="GAF-like_dom_sf"/>
</dbReference>
<dbReference type="PROSITE" id="PS51078">
    <property type="entry name" value="ICLR_ED"/>
    <property type="match status" value="1"/>
</dbReference>
<evidence type="ECO:0000256" key="2">
    <source>
        <dbReference type="ARBA" id="ARBA00023015"/>
    </source>
</evidence>
<dbReference type="EMBL" id="JAAMOX010000002">
    <property type="protein sequence ID" value="NIH54457.1"/>
    <property type="molecule type" value="Genomic_DNA"/>
</dbReference>
<dbReference type="PANTHER" id="PTHR30136">
    <property type="entry name" value="HELIX-TURN-HELIX TRANSCRIPTIONAL REGULATOR, ICLR FAMILY"/>
    <property type="match status" value="1"/>
</dbReference>
<proteinExistence type="predicted"/>
<dbReference type="InterPro" id="IPR014757">
    <property type="entry name" value="Tscrpt_reg_IclR_C"/>
</dbReference>
<gene>
    <name evidence="9" type="ORF">FHX76_002353</name>
</gene>
<feature type="domain" description="IclR-ED" evidence="8">
    <location>
        <begin position="73"/>
        <end position="252"/>
    </location>
</feature>
<evidence type="ECO:0000256" key="5">
    <source>
        <dbReference type="ARBA" id="ARBA00058938"/>
    </source>
</evidence>
<dbReference type="Gene3D" id="1.10.10.10">
    <property type="entry name" value="Winged helix-like DNA-binding domain superfamily/Winged helix DNA-binding domain"/>
    <property type="match status" value="1"/>
</dbReference>
<evidence type="ECO:0000313" key="9">
    <source>
        <dbReference type="EMBL" id="NIH54457.1"/>
    </source>
</evidence>
<sequence length="254" mass="26977">MTNEKASGTGAQSVERVFWLLQLIAAAGGSITLTELANRADLPRPTIHRILRTLVADGYLRQLANKSYSLGPGLISLGEAASKQLGMVAHPQLNRLVDQLGESANMAILDGDMLLYIAQVGSKRSMRTITEVGRRSYMHDSGLGKALLSQLDDASVRGIVGRAGMPVHTDTTLPDADSLIGALNEIRATGYSTDEGEQEVGVRCFAVPIPNAPTPTAISVSGPAARLDDEFRDRALPLLFEAAASLSALTRRDG</sequence>
<dbReference type="InterPro" id="IPR005471">
    <property type="entry name" value="Tscrpt_reg_IclR_N"/>
</dbReference>
<dbReference type="Gene3D" id="3.30.450.40">
    <property type="match status" value="1"/>
</dbReference>
<dbReference type="SUPFAM" id="SSF55781">
    <property type="entry name" value="GAF domain-like"/>
    <property type="match status" value="1"/>
</dbReference>
<comment type="function">
    <text evidence="5">May be an activator protein for the gylABX operon.</text>
</comment>
<dbReference type="PROSITE" id="PS51077">
    <property type="entry name" value="HTH_ICLR"/>
    <property type="match status" value="1"/>
</dbReference>
<reference evidence="9 10" key="1">
    <citation type="submission" date="2020-02" db="EMBL/GenBank/DDBJ databases">
        <title>Sequencing the genomes of 1000 actinobacteria strains.</title>
        <authorList>
            <person name="Klenk H.-P."/>
        </authorList>
    </citation>
    <scope>NUCLEOTIDE SEQUENCE [LARGE SCALE GENOMIC DNA]</scope>
    <source>
        <strain evidence="9 10">DSM 27960</strain>
    </source>
</reference>
<dbReference type="AlphaFoldDB" id="A0A7X5TV58"/>
<accession>A0A7X5TV58</accession>
<dbReference type="RefSeq" id="WP_167150832.1">
    <property type="nucleotide sequence ID" value="NZ_JAAMOX010000002.1"/>
</dbReference>
<dbReference type="FunFam" id="1.10.10.10:FF:000056">
    <property type="entry name" value="IclR family transcriptional regulator"/>
    <property type="match status" value="1"/>
</dbReference>
<dbReference type="InterPro" id="IPR036390">
    <property type="entry name" value="WH_DNA-bd_sf"/>
</dbReference>
<keyword evidence="3" id="KW-0238">DNA-binding</keyword>
<keyword evidence="1" id="KW-0319">Glycerol metabolism</keyword>
<keyword evidence="2" id="KW-0805">Transcription regulation</keyword>
<evidence type="ECO:0000256" key="6">
    <source>
        <dbReference type="ARBA" id="ARBA00070406"/>
    </source>
</evidence>
<dbReference type="Pfam" id="PF09339">
    <property type="entry name" value="HTH_IclR"/>
    <property type="match status" value="1"/>
</dbReference>
<dbReference type="Pfam" id="PF01614">
    <property type="entry name" value="IclR_C"/>
    <property type="match status" value="1"/>
</dbReference>
<keyword evidence="10" id="KW-1185">Reference proteome</keyword>
<comment type="caution">
    <text evidence="9">The sequence shown here is derived from an EMBL/GenBank/DDBJ whole genome shotgun (WGS) entry which is preliminary data.</text>
</comment>
<name>A0A7X5TV58_9MICO</name>
<evidence type="ECO:0000259" key="7">
    <source>
        <dbReference type="PROSITE" id="PS51077"/>
    </source>
</evidence>
<keyword evidence="4" id="KW-0804">Transcription</keyword>
<dbReference type="GO" id="GO:0003700">
    <property type="term" value="F:DNA-binding transcription factor activity"/>
    <property type="evidence" value="ECO:0007669"/>
    <property type="project" value="TreeGrafter"/>
</dbReference>
<evidence type="ECO:0000256" key="1">
    <source>
        <dbReference type="ARBA" id="ARBA00022798"/>
    </source>
</evidence>
<dbReference type="GO" id="GO:0006071">
    <property type="term" value="P:glycerol metabolic process"/>
    <property type="evidence" value="ECO:0007669"/>
    <property type="project" value="UniProtKB-KW"/>
</dbReference>
<dbReference type="SUPFAM" id="SSF46785">
    <property type="entry name" value="Winged helix' DNA-binding domain"/>
    <property type="match status" value="1"/>
</dbReference>
<organism evidence="9 10">
    <name type="scientific">Lysinibacter cavernae</name>
    <dbReference type="NCBI Taxonomy" id="1640652"/>
    <lineage>
        <taxon>Bacteria</taxon>
        <taxon>Bacillati</taxon>
        <taxon>Actinomycetota</taxon>
        <taxon>Actinomycetes</taxon>
        <taxon>Micrococcales</taxon>
        <taxon>Microbacteriaceae</taxon>
        <taxon>Lysinibacter</taxon>
    </lineage>
</organism>
<evidence type="ECO:0000256" key="3">
    <source>
        <dbReference type="ARBA" id="ARBA00023125"/>
    </source>
</evidence>
<evidence type="ECO:0000259" key="8">
    <source>
        <dbReference type="PROSITE" id="PS51078"/>
    </source>
</evidence>
<dbReference type="GO" id="GO:0045892">
    <property type="term" value="P:negative regulation of DNA-templated transcription"/>
    <property type="evidence" value="ECO:0007669"/>
    <property type="project" value="TreeGrafter"/>
</dbReference>